<dbReference type="Proteomes" id="UP000034588">
    <property type="component" value="Unassembled WGS sequence"/>
</dbReference>
<protein>
    <submittedName>
        <fullName evidence="1">Uncharacterized protein</fullName>
    </submittedName>
</protein>
<reference evidence="1 2" key="1">
    <citation type="journal article" date="2015" name="Nature">
        <title>rRNA introns, odd ribosomes, and small enigmatic genomes across a large radiation of phyla.</title>
        <authorList>
            <person name="Brown C.T."/>
            <person name="Hug L.A."/>
            <person name="Thomas B.C."/>
            <person name="Sharon I."/>
            <person name="Castelle C.J."/>
            <person name="Singh A."/>
            <person name="Wilkins M.J."/>
            <person name="Williams K.H."/>
            <person name="Banfield J.F."/>
        </authorList>
    </citation>
    <scope>NUCLEOTIDE SEQUENCE [LARGE SCALE GENOMIC DNA]</scope>
</reference>
<sequence length="155" mass="17354">MKNELKTIKHLWTIVCERASVDSLTNSVSLNSIYEEIQVKKKDSTGKASVPQKGEVIPFNHQIVSLWKRTDDGDEELVVDGQLEVVDPDGELLGKFPHQIRVGKGKLRARVIAQFNALKITEPGEYVFKLSAKDPGTKGFVDISENYLTVKFVLN</sequence>
<gene>
    <name evidence="1" type="ORF">UY48_C0047G0006</name>
</gene>
<dbReference type="EMBL" id="LCQD01000047">
    <property type="protein sequence ID" value="KKW10160.1"/>
    <property type="molecule type" value="Genomic_DNA"/>
</dbReference>
<evidence type="ECO:0000313" key="2">
    <source>
        <dbReference type="Proteomes" id="UP000034588"/>
    </source>
</evidence>
<comment type="caution">
    <text evidence="1">The sequence shown here is derived from an EMBL/GenBank/DDBJ whole genome shotgun (WGS) entry which is preliminary data.</text>
</comment>
<proteinExistence type="predicted"/>
<evidence type="ECO:0000313" key="1">
    <source>
        <dbReference type="EMBL" id="KKW10160.1"/>
    </source>
</evidence>
<dbReference type="AlphaFoldDB" id="A0A0G1VV49"/>
<accession>A0A0G1VV49</accession>
<organism evidence="1 2">
    <name type="scientific">Candidatus Gottesmanbacteria bacterium GW2011_GWB1_49_7</name>
    <dbReference type="NCBI Taxonomy" id="1618448"/>
    <lineage>
        <taxon>Bacteria</taxon>
        <taxon>Candidatus Gottesmaniibacteriota</taxon>
    </lineage>
</organism>
<name>A0A0G1VV49_9BACT</name>